<dbReference type="GO" id="GO:0004402">
    <property type="term" value="F:histone acetyltransferase activity"/>
    <property type="evidence" value="ECO:0007669"/>
    <property type="project" value="InterPro"/>
</dbReference>
<dbReference type="FunFam" id="3.40.630.30:FF:000001">
    <property type="entry name" value="Histone acetyltransferase"/>
    <property type="match status" value="1"/>
</dbReference>
<dbReference type="EC" id="2.3.1.48" evidence="3 14"/>
<evidence type="ECO:0000256" key="12">
    <source>
        <dbReference type="PIRSR" id="PIRSR602717-51"/>
    </source>
</evidence>
<dbReference type="GO" id="GO:0006357">
    <property type="term" value="P:regulation of transcription by RNA polymerase II"/>
    <property type="evidence" value="ECO:0007669"/>
    <property type="project" value="TreeGrafter"/>
</dbReference>
<dbReference type="GO" id="GO:0031507">
    <property type="term" value="P:heterochromatin formation"/>
    <property type="evidence" value="ECO:0007669"/>
    <property type="project" value="UniProtKB-ARBA"/>
</dbReference>
<feature type="active site" description="Proton donor/acceptor" evidence="12">
    <location>
        <position position="682"/>
    </location>
</feature>
<keyword evidence="4" id="KW-0808">Transferase</keyword>
<dbReference type="FunFam" id="3.30.60.60:FF:000001">
    <property type="entry name" value="Histone acetyltransferase"/>
    <property type="match status" value="1"/>
</dbReference>
<evidence type="ECO:0000259" key="16">
    <source>
        <dbReference type="PROSITE" id="PS50016"/>
    </source>
</evidence>
<dbReference type="EMBL" id="JAPMSZ010000005">
    <property type="protein sequence ID" value="KAJ5101669.1"/>
    <property type="molecule type" value="Genomic_DNA"/>
</dbReference>
<dbReference type="GO" id="GO:0005634">
    <property type="term" value="C:nucleus"/>
    <property type="evidence" value="ECO:0007669"/>
    <property type="project" value="UniProtKB-SubCell"/>
</dbReference>
<keyword evidence="7" id="KW-0862">Zinc</keyword>
<evidence type="ECO:0000256" key="11">
    <source>
        <dbReference type="ARBA" id="ARBA00045805"/>
    </source>
</evidence>
<dbReference type="SUPFAM" id="SSF55729">
    <property type="entry name" value="Acyl-CoA N-acyltransferases (Nat)"/>
    <property type="match status" value="1"/>
</dbReference>
<feature type="compositionally biased region" description="Basic residues" evidence="15">
    <location>
        <begin position="398"/>
        <end position="407"/>
    </location>
</feature>
<feature type="compositionally biased region" description="Acidic residues" evidence="15">
    <location>
        <begin position="48"/>
        <end position="59"/>
    </location>
</feature>
<feature type="compositionally biased region" description="Acidic residues" evidence="15">
    <location>
        <begin position="157"/>
        <end position="169"/>
    </location>
</feature>
<comment type="caution">
    <text evidence="18">The sequence shown here is derived from an EMBL/GenBank/DDBJ whole genome shotgun (WGS) entry which is preliminary data.</text>
</comment>
<evidence type="ECO:0000256" key="7">
    <source>
        <dbReference type="ARBA" id="ARBA00022833"/>
    </source>
</evidence>
<dbReference type="PANTHER" id="PTHR10615:SF161">
    <property type="entry name" value="HISTONE ACETYLTRANSFERASE KAT7"/>
    <property type="match status" value="1"/>
</dbReference>
<feature type="compositionally biased region" description="Acidic residues" evidence="15">
    <location>
        <begin position="804"/>
        <end position="814"/>
    </location>
</feature>
<feature type="compositionally biased region" description="Basic and acidic residues" evidence="15">
    <location>
        <begin position="171"/>
        <end position="183"/>
    </location>
</feature>
<dbReference type="SMART" id="SM00249">
    <property type="entry name" value="PHD"/>
    <property type="match status" value="1"/>
</dbReference>
<evidence type="ECO:0000313" key="19">
    <source>
        <dbReference type="Proteomes" id="UP001141434"/>
    </source>
</evidence>
<dbReference type="SUPFAM" id="SSF57903">
    <property type="entry name" value="FYVE/PHD zinc finger"/>
    <property type="match status" value="1"/>
</dbReference>
<dbReference type="Gene3D" id="3.30.40.10">
    <property type="entry name" value="Zinc/RING finger domain, C3HC4 (zinc finger)"/>
    <property type="match status" value="1"/>
</dbReference>
<feature type="region of interest" description="Disordered" evidence="15">
    <location>
        <begin position="985"/>
        <end position="1095"/>
    </location>
</feature>
<keyword evidence="9" id="KW-0007">Acetylation</keyword>
<gene>
    <name evidence="18" type="ORF">NUU61_003891</name>
</gene>
<comment type="catalytic activity">
    <reaction evidence="14">
        <text>L-lysyl-[protein] + acetyl-CoA = N(6)-acetyl-L-lysyl-[protein] + CoA + H(+)</text>
        <dbReference type="Rhea" id="RHEA:45948"/>
        <dbReference type="Rhea" id="RHEA-COMP:9752"/>
        <dbReference type="Rhea" id="RHEA-COMP:10731"/>
        <dbReference type="ChEBI" id="CHEBI:15378"/>
        <dbReference type="ChEBI" id="CHEBI:29969"/>
        <dbReference type="ChEBI" id="CHEBI:57287"/>
        <dbReference type="ChEBI" id="CHEBI:57288"/>
        <dbReference type="ChEBI" id="CHEBI:61930"/>
        <dbReference type="EC" id="2.3.1.48"/>
    </reaction>
</comment>
<feature type="region of interest" description="Disordered" evidence="15">
    <location>
        <begin position="101"/>
        <end position="185"/>
    </location>
</feature>
<dbReference type="RefSeq" id="XP_056512500.1">
    <property type="nucleotide sequence ID" value="XM_056654473.1"/>
</dbReference>
<feature type="region of interest" description="Disordered" evidence="15">
    <location>
        <begin position="317"/>
        <end position="369"/>
    </location>
</feature>
<proteinExistence type="inferred from homology"/>
<dbReference type="GO" id="GO:1990467">
    <property type="term" value="C:NuA3a histone acetyltransferase complex"/>
    <property type="evidence" value="ECO:0007669"/>
    <property type="project" value="TreeGrafter"/>
</dbReference>
<keyword evidence="6 13" id="KW-0863">Zinc-finger</keyword>
<dbReference type="InterPro" id="IPR036388">
    <property type="entry name" value="WH-like_DNA-bd_sf"/>
</dbReference>
<evidence type="ECO:0000256" key="6">
    <source>
        <dbReference type="ARBA" id="ARBA00022771"/>
    </source>
</evidence>
<accession>A0A9W9KCU8</accession>
<dbReference type="PROSITE" id="PS50016">
    <property type="entry name" value="ZF_PHD_2"/>
    <property type="match status" value="1"/>
</dbReference>
<comment type="similarity">
    <text evidence="2 14">Belongs to the MYST (SAS/MOZ) family.</text>
</comment>
<feature type="domain" description="MYST-type HAT" evidence="17">
    <location>
        <begin position="506"/>
        <end position="780"/>
    </location>
</feature>
<dbReference type="GO" id="GO:0003682">
    <property type="term" value="F:chromatin binding"/>
    <property type="evidence" value="ECO:0007669"/>
    <property type="project" value="TreeGrafter"/>
</dbReference>
<dbReference type="AlphaFoldDB" id="A0A9W9KCU8"/>
<dbReference type="GO" id="GO:0008270">
    <property type="term" value="F:zinc ion binding"/>
    <property type="evidence" value="ECO:0007669"/>
    <property type="project" value="UniProtKB-KW"/>
</dbReference>
<feature type="region of interest" description="Disordered" evidence="15">
    <location>
        <begin position="389"/>
        <end position="446"/>
    </location>
</feature>
<feature type="region of interest" description="Disordered" evidence="15">
    <location>
        <begin position="799"/>
        <end position="970"/>
    </location>
</feature>
<organism evidence="18 19">
    <name type="scientific">Penicillium alfredii</name>
    <dbReference type="NCBI Taxonomy" id="1506179"/>
    <lineage>
        <taxon>Eukaryota</taxon>
        <taxon>Fungi</taxon>
        <taxon>Dikarya</taxon>
        <taxon>Ascomycota</taxon>
        <taxon>Pezizomycotina</taxon>
        <taxon>Eurotiomycetes</taxon>
        <taxon>Eurotiomycetidae</taxon>
        <taxon>Eurotiales</taxon>
        <taxon>Aspergillaceae</taxon>
        <taxon>Penicillium</taxon>
    </lineage>
</organism>
<dbReference type="Gene3D" id="3.30.60.60">
    <property type="entry name" value="N-acetyl transferase-like"/>
    <property type="match status" value="1"/>
</dbReference>
<feature type="compositionally biased region" description="Acidic residues" evidence="15">
    <location>
        <begin position="101"/>
        <end position="111"/>
    </location>
</feature>
<reference evidence="18" key="2">
    <citation type="journal article" date="2023" name="IMA Fungus">
        <title>Comparative genomic study of the Penicillium genus elucidates a diverse pangenome and 15 lateral gene transfer events.</title>
        <authorList>
            <person name="Petersen C."/>
            <person name="Sorensen T."/>
            <person name="Nielsen M.R."/>
            <person name="Sondergaard T.E."/>
            <person name="Sorensen J.L."/>
            <person name="Fitzpatrick D.A."/>
            <person name="Frisvad J.C."/>
            <person name="Nielsen K.L."/>
        </authorList>
    </citation>
    <scope>NUCLEOTIDE SEQUENCE</scope>
    <source>
        <strain evidence="18">IBT 34128</strain>
    </source>
</reference>
<dbReference type="Proteomes" id="UP001141434">
    <property type="component" value="Unassembled WGS sequence"/>
</dbReference>
<dbReference type="InterPro" id="IPR019787">
    <property type="entry name" value="Znf_PHD-finger"/>
</dbReference>
<dbReference type="InterPro" id="IPR001965">
    <property type="entry name" value="Znf_PHD"/>
</dbReference>
<dbReference type="GeneID" id="81393641"/>
<evidence type="ECO:0000256" key="3">
    <source>
        <dbReference type="ARBA" id="ARBA00013184"/>
    </source>
</evidence>
<dbReference type="Gene3D" id="1.10.10.10">
    <property type="entry name" value="Winged helix-like DNA-binding domain superfamily/Winged helix DNA-binding domain"/>
    <property type="match status" value="1"/>
</dbReference>
<evidence type="ECO:0000256" key="8">
    <source>
        <dbReference type="ARBA" id="ARBA00022853"/>
    </source>
</evidence>
<keyword evidence="8" id="KW-0156">Chromatin regulator</keyword>
<evidence type="ECO:0000256" key="9">
    <source>
        <dbReference type="ARBA" id="ARBA00022990"/>
    </source>
</evidence>
<dbReference type="Pfam" id="PF01853">
    <property type="entry name" value="MOZ_SAS"/>
    <property type="match status" value="1"/>
</dbReference>
<evidence type="ECO:0000256" key="10">
    <source>
        <dbReference type="ARBA" id="ARBA00023242"/>
    </source>
</evidence>
<feature type="compositionally biased region" description="Basic and acidic residues" evidence="15">
    <location>
        <begin position="435"/>
        <end position="445"/>
    </location>
</feature>
<evidence type="ECO:0000256" key="1">
    <source>
        <dbReference type="ARBA" id="ARBA00004123"/>
    </source>
</evidence>
<protein>
    <recommendedName>
        <fullName evidence="3 14">Histone acetyltransferase</fullName>
        <ecNumber evidence="3 14">2.3.1.48</ecNumber>
    </recommendedName>
</protein>
<feature type="compositionally biased region" description="Low complexity" evidence="15">
    <location>
        <begin position="903"/>
        <end position="920"/>
    </location>
</feature>
<feature type="compositionally biased region" description="Polar residues" evidence="15">
    <location>
        <begin position="834"/>
        <end position="857"/>
    </location>
</feature>
<dbReference type="InterPro" id="IPR002717">
    <property type="entry name" value="HAT_MYST-type"/>
</dbReference>
<dbReference type="InterPro" id="IPR011011">
    <property type="entry name" value="Znf_FYVE_PHD"/>
</dbReference>
<dbReference type="InterPro" id="IPR040706">
    <property type="entry name" value="Zf-MYST"/>
</dbReference>
<dbReference type="OrthoDB" id="787137at2759"/>
<dbReference type="CDD" id="cd15489">
    <property type="entry name" value="PHD_SF"/>
    <property type="match status" value="1"/>
</dbReference>
<feature type="domain" description="PHD-type" evidence="16">
    <location>
        <begin position="184"/>
        <end position="241"/>
    </location>
</feature>
<evidence type="ECO:0000256" key="4">
    <source>
        <dbReference type="ARBA" id="ARBA00022679"/>
    </source>
</evidence>
<evidence type="ECO:0000256" key="5">
    <source>
        <dbReference type="ARBA" id="ARBA00022723"/>
    </source>
</evidence>
<dbReference type="Pfam" id="PF17772">
    <property type="entry name" value="zf-MYST"/>
    <property type="match status" value="1"/>
</dbReference>
<evidence type="ECO:0000259" key="17">
    <source>
        <dbReference type="PROSITE" id="PS51726"/>
    </source>
</evidence>
<comment type="subcellular location">
    <subcellularLocation>
        <location evidence="1 14">Nucleus</location>
    </subcellularLocation>
</comment>
<feature type="compositionally biased region" description="Basic and acidic residues" evidence="15">
    <location>
        <begin position="37"/>
        <end position="46"/>
    </location>
</feature>
<feature type="region of interest" description="Disordered" evidence="15">
    <location>
        <begin position="32"/>
        <end position="59"/>
    </location>
</feature>
<name>A0A9W9KCU8_9EURO</name>
<sequence>MYPRITADAQNNYCAGLDLAAALTYIMAATVSPANDDPGKLDRPVDQVDSDLDAEGEEETDLYQMDQQLQDAVHRAYSGEVAEENGDGGVNEEALCADAMDEQNGGDDDAEPVGAVKLPDAGASSDEEDADFEAADADADPAFEDDNDHDASQSEASDQESEAEEDWEAESNGREDIEGDNRSRSNCMFCNQDEEHDPSEEFEEYLTCTVCGDHSHRQCAREQEAFHDTEDPWRCPTCVRQNLGPDSVGVSAPQSKAGAPHLPRELLPAHSGKHDSGFHSIFDTAVDDELLNSSRSLRKRKASMEVEEHVPVLRKRLRQTSFRSAQPDLTDPAFQGGDGTGDTESQSPARGRPVRARRTRGADREHCRVVSRQQGKLVVSFRLDEGKVTKILSTQSRPQRKKKKKQPKPPPATQEPLAHFAPIPPAPYTTPFTPFHDREVDDLKSKPYGGILSEAEADTSKTLPTQFDRDRFEQARQMAEYEWQRRVREAELNGEAMPTASQKVSGPPSKIKNINFGGYEIETWYAAPYPEEYSRNRVLYICEFCLKYMNSDYVAWRHKLKCPAKNPPGDEIYRYGSISIFEVDGRKNPVYCQNLCLLAKLFLGSKTLYYDVEPFLFYVMTEYDDLGCHFVGYFSKEKRPSSANNVSCILTLPIHQRKGYGNLLIDFSYLLTRIEGKNGSPEKPLSDMGLVSYRNYWRLILSYQLRDLKGPVSIADLSDRTGMTADDIVSALEGLRALVRDPITKAYAFRLDHKYFEEVISHWENKGYVQLNPDALLWTPYIMGRSNQSQFDRAPLHAVAPREDPDEEEEEAADAADAPTANGTGAELEGSAGPPSTTALPQTNGVHQSATPGSSETLPAPNPAAGIPPSRFELWPPVHVPAPSKRKAGRPNSHKANPRPSMTPTATRTSGRTTPRRASALPMLTPTGNTSSVRRGRSAKLTESPGAEGTPTQINGLEAEQSELVDDGAVHNPDAQELGLAVDGVADEGQPLENVNGDNEAEERIETNGVDTIEPPVGNGSPKTPEKNKLKSTSRSPETAASNLSNDHPKTPRSVNRKALVEKVQVVIPADSNSTSRKDAKVNGTKAPAETSDMAVDDYVDADADADAEFEVDGDVVMET</sequence>
<feature type="compositionally biased region" description="Acidic residues" evidence="15">
    <location>
        <begin position="125"/>
        <end position="148"/>
    </location>
</feature>
<comment type="function">
    <text evidence="11">Catalytic component of the NuA4 histone acetyltransferase (HAT) complex which is involved in epigenetic transcriptional activation of selected genes principally by acetylation of nucleosomal histones H4, H3, H2B, H2A and H2A variant H2A.Z. Acetylates histone H4 to form H4K5ac, H4K8ac, H4K12ac and H4K16ac, histone H3 to form H3K14ac, and histone H2A to form H2AK4ac and H2AK7ac. The NuA4 complex is involved in the DNA damage response and is required for chromosome segregation. The NuA4 complex plays a direct role in repair of DNA double-strand breaks (DSBs) through homologous recombination. Recruitment to promoters depends on H3K4me. Also acetylates non-histone proteins. In addition to protein acetyltransferase, can use different acyl-CoA substrates, such as 2-hydroxyisobutanoyl-CoA (2-hydroxyisobutyryl-CoA) or (2E)-butenoyl-CoA (crotonyl-CoA), and is able to mediate protein 2-hydroxyisobutyrylation and crotonylation, respectively.</text>
</comment>
<keyword evidence="19" id="KW-1185">Reference proteome</keyword>
<dbReference type="Pfam" id="PF16866">
    <property type="entry name" value="PHD_4"/>
    <property type="match status" value="1"/>
</dbReference>
<dbReference type="PROSITE" id="PS51726">
    <property type="entry name" value="MYST_HAT"/>
    <property type="match status" value="1"/>
</dbReference>
<dbReference type="PANTHER" id="PTHR10615">
    <property type="entry name" value="HISTONE ACETYLTRANSFERASE"/>
    <property type="match status" value="1"/>
</dbReference>
<dbReference type="InterPro" id="IPR016181">
    <property type="entry name" value="Acyl_CoA_acyltransferase"/>
</dbReference>
<dbReference type="Gene3D" id="3.40.630.30">
    <property type="match status" value="1"/>
</dbReference>
<evidence type="ECO:0000256" key="15">
    <source>
        <dbReference type="SAM" id="MobiDB-lite"/>
    </source>
</evidence>
<feature type="compositionally biased region" description="Basic residues" evidence="15">
    <location>
        <begin position="884"/>
        <end position="897"/>
    </location>
</feature>
<dbReference type="InterPro" id="IPR050603">
    <property type="entry name" value="MYST_HAT"/>
</dbReference>
<dbReference type="InterPro" id="IPR013083">
    <property type="entry name" value="Znf_RING/FYVE/PHD"/>
</dbReference>
<evidence type="ECO:0000256" key="2">
    <source>
        <dbReference type="ARBA" id="ARBA00010107"/>
    </source>
</evidence>
<feature type="compositionally biased region" description="Polar residues" evidence="15">
    <location>
        <begin position="1031"/>
        <end position="1046"/>
    </location>
</feature>
<keyword evidence="10 14" id="KW-0539">Nucleus</keyword>
<evidence type="ECO:0000313" key="18">
    <source>
        <dbReference type="EMBL" id="KAJ5101669.1"/>
    </source>
</evidence>
<dbReference type="GO" id="GO:0003712">
    <property type="term" value="F:transcription coregulator activity"/>
    <property type="evidence" value="ECO:0007669"/>
    <property type="project" value="TreeGrafter"/>
</dbReference>
<evidence type="ECO:0000256" key="13">
    <source>
        <dbReference type="PROSITE-ProRule" id="PRU00146"/>
    </source>
</evidence>
<keyword evidence="5" id="KW-0479">Metal-binding</keyword>
<reference evidence="18" key="1">
    <citation type="submission" date="2022-11" db="EMBL/GenBank/DDBJ databases">
        <authorList>
            <person name="Petersen C."/>
        </authorList>
    </citation>
    <scope>NUCLEOTIDE SEQUENCE</scope>
    <source>
        <strain evidence="18">IBT 34128</strain>
    </source>
</reference>
<evidence type="ECO:0000256" key="14">
    <source>
        <dbReference type="RuleBase" id="RU361211"/>
    </source>
</evidence>